<comment type="caution">
    <text evidence="2">The sequence shown here is derived from an EMBL/GenBank/DDBJ whole genome shotgun (WGS) entry which is preliminary data.</text>
</comment>
<dbReference type="HOGENOM" id="CLU_748321_0_0_1"/>
<dbReference type="EMBL" id="ALIE01000195">
    <property type="protein sequence ID" value="EJS41354.1"/>
    <property type="molecule type" value="Genomic_DNA"/>
</dbReference>
<sequence length="369" mass="41619">MQSVSGLLPTTLSPSELRSSEDNTCHFDGDGVGQVKQLNEGEDLRKLKNATAQLGIRVNHIHDKTDQEIARLEKVIESVTKNNSHFHSCSSRLKNQKHTSSCDKNVNSQLISHPQFEGGYGQDWKRRMNKWFRKNKSQFTTQLGSDYGMTEGDGLLELHEELLEEGKTPYSSETDGFMKGLNIISPLTPDDLDNSDTCVKIDEPSLIHPVSEFKKPSSSPTFGNYVNKELVTNDTESIISEPPLRENKKTVLKYQTVRTHKLGTERSPPRGNGGMFSIFRKSASSCDKNQENMSRMWDVVRDNLGKEVYLLQERFKKWTARHQDSGKDQLLNDDSNTVPLSLSDPGTETELKSMFSSLYESETRPAVQA</sequence>
<reference evidence="2 3" key="1">
    <citation type="journal article" date="2013" name="BMC Genomics">
        <title>High quality de novo sequencing and assembly of the Saccharomyces arboricolus genome.</title>
        <authorList>
            <person name="Liti G."/>
            <person name="Nguyen Ba A.N."/>
            <person name="Blythe M."/>
            <person name="Mueller C.A."/>
            <person name="Bergstroem A."/>
            <person name="Cubillos F.A."/>
            <person name="Dafhnis-Calas F."/>
            <person name="Khoshraftar S."/>
            <person name="Malla S."/>
            <person name="Mehta N."/>
            <person name="Siow C.C."/>
            <person name="Warringer J."/>
            <person name="Moses A.M."/>
            <person name="Louis E.J."/>
            <person name="Nieduszynski C.A."/>
        </authorList>
    </citation>
    <scope>NUCLEOTIDE SEQUENCE [LARGE SCALE GENOMIC DNA]</scope>
    <source>
        <strain evidence="3">H-6 / AS 2.3317 / CBS 10644</strain>
    </source>
</reference>
<feature type="compositionally biased region" description="Polar residues" evidence="1">
    <location>
        <begin position="332"/>
        <end position="346"/>
    </location>
</feature>
<feature type="region of interest" description="Disordered" evidence="1">
    <location>
        <begin position="322"/>
        <end position="347"/>
    </location>
</feature>
<gene>
    <name evidence="2" type="ORF">SU7_3665</name>
</gene>
<evidence type="ECO:0000313" key="2">
    <source>
        <dbReference type="EMBL" id="EJS41354.1"/>
    </source>
</evidence>
<dbReference type="AlphaFoldDB" id="J8Q133"/>
<organism evidence="2 3">
    <name type="scientific">Saccharomyces arboricola (strain H-6 / AS 2.3317 / CBS 10644)</name>
    <name type="common">Yeast</name>
    <dbReference type="NCBI Taxonomy" id="1160507"/>
    <lineage>
        <taxon>Eukaryota</taxon>
        <taxon>Fungi</taxon>
        <taxon>Dikarya</taxon>
        <taxon>Ascomycota</taxon>
        <taxon>Saccharomycotina</taxon>
        <taxon>Saccharomycetes</taxon>
        <taxon>Saccharomycetales</taxon>
        <taxon>Saccharomycetaceae</taxon>
        <taxon>Saccharomyces</taxon>
    </lineage>
</organism>
<keyword evidence="3" id="KW-1185">Reference proteome</keyword>
<dbReference type="OrthoDB" id="4056598at2759"/>
<accession>J8Q133</accession>
<dbReference type="Proteomes" id="UP000006968">
    <property type="component" value="Chromosome XVI"/>
</dbReference>
<protein>
    <submittedName>
        <fullName evidence="2">YPR078C</fullName>
    </submittedName>
</protein>
<feature type="region of interest" description="Disordered" evidence="1">
    <location>
        <begin position="1"/>
        <end position="23"/>
    </location>
</feature>
<evidence type="ECO:0000313" key="3">
    <source>
        <dbReference type="Proteomes" id="UP000006968"/>
    </source>
</evidence>
<name>J8Q133_SACAR</name>
<feature type="compositionally biased region" description="Polar residues" evidence="1">
    <location>
        <begin position="1"/>
        <end position="17"/>
    </location>
</feature>
<proteinExistence type="predicted"/>
<evidence type="ECO:0000256" key="1">
    <source>
        <dbReference type="SAM" id="MobiDB-lite"/>
    </source>
</evidence>